<accession>A0ABN2GU55</accession>
<dbReference type="InterPro" id="IPR012347">
    <property type="entry name" value="Ferritin-like"/>
</dbReference>
<reference evidence="2 3" key="1">
    <citation type="journal article" date="2019" name="Int. J. Syst. Evol. Microbiol.">
        <title>The Global Catalogue of Microorganisms (GCM) 10K type strain sequencing project: providing services to taxonomists for standard genome sequencing and annotation.</title>
        <authorList>
            <consortium name="The Broad Institute Genomics Platform"/>
            <consortium name="The Broad Institute Genome Sequencing Center for Infectious Disease"/>
            <person name="Wu L."/>
            <person name="Ma J."/>
        </authorList>
    </citation>
    <scope>NUCLEOTIDE SEQUENCE [LARGE SCALE GENOMIC DNA]</scope>
    <source>
        <strain evidence="2 3">JCM 15575</strain>
    </source>
</reference>
<dbReference type="EMBL" id="BAAAPK010000001">
    <property type="protein sequence ID" value="GAA1676896.1"/>
    <property type="molecule type" value="Genomic_DNA"/>
</dbReference>
<sequence>MPHTYAEGVVKWFWQQRPAARKLQLRSRDQVGDAHRVDFEELAPEIDTFLGQAAYLQLGYFETLSELIASTPELAEKESLSRAAGAALRKHEEIVALIRERGDDPTSIMLPFREPLDAFRRATHGVRPQETMLSVHITAGMLDDFYLALSASYGETGRRVARILQADDDRQAIVDIIGATIASDQEWKSLLAMWGRRLVGDTLLIARAALRPTTLRIADEQKVEPVFTDLMGAHSRRMDAMGLAA</sequence>
<dbReference type="Pfam" id="PF13794">
    <property type="entry name" value="MiaE_2"/>
    <property type="match status" value="1"/>
</dbReference>
<organism evidence="2 3">
    <name type="scientific">Microbacterium lacus</name>
    <dbReference type="NCBI Taxonomy" id="415217"/>
    <lineage>
        <taxon>Bacteria</taxon>
        <taxon>Bacillati</taxon>
        <taxon>Actinomycetota</taxon>
        <taxon>Actinomycetes</taxon>
        <taxon>Micrococcales</taxon>
        <taxon>Microbacteriaceae</taxon>
        <taxon>Microbacterium</taxon>
    </lineage>
</organism>
<evidence type="ECO:0000259" key="1">
    <source>
        <dbReference type="Pfam" id="PF13794"/>
    </source>
</evidence>
<dbReference type="Gene3D" id="1.20.1260.10">
    <property type="match status" value="1"/>
</dbReference>
<dbReference type="Proteomes" id="UP001500596">
    <property type="component" value="Unassembled WGS sequence"/>
</dbReference>
<keyword evidence="3" id="KW-1185">Reference proteome</keyword>
<comment type="caution">
    <text evidence="2">The sequence shown here is derived from an EMBL/GenBank/DDBJ whole genome shotgun (WGS) entry which is preliminary data.</text>
</comment>
<evidence type="ECO:0000313" key="2">
    <source>
        <dbReference type="EMBL" id="GAA1676896.1"/>
    </source>
</evidence>
<name>A0ABN2GU55_9MICO</name>
<protein>
    <submittedName>
        <fullName evidence="2">Ferritin-like fold-containing protein</fullName>
    </submittedName>
</protein>
<proteinExistence type="predicted"/>
<feature type="domain" description="Ferritin-like" evidence="1">
    <location>
        <begin position="49"/>
        <end position="205"/>
    </location>
</feature>
<dbReference type="InterPro" id="IPR059125">
    <property type="entry name" value="Ferritin_actino"/>
</dbReference>
<gene>
    <name evidence="2" type="ORF">GCM10009807_21100</name>
</gene>
<evidence type="ECO:0000313" key="3">
    <source>
        <dbReference type="Proteomes" id="UP001500596"/>
    </source>
</evidence>